<evidence type="ECO:0000256" key="1">
    <source>
        <dbReference type="SAM" id="MobiDB-lite"/>
    </source>
</evidence>
<evidence type="ECO:0000259" key="2">
    <source>
        <dbReference type="Pfam" id="PF01425"/>
    </source>
</evidence>
<dbReference type="Gene3D" id="3.90.1300.10">
    <property type="entry name" value="Amidase signature (AS) domain"/>
    <property type="match status" value="1"/>
</dbReference>
<keyword evidence="3" id="KW-0808">Transferase</keyword>
<dbReference type="PROSITE" id="PS00571">
    <property type="entry name" value="AMIDASES"/>
    <property type="match status" value="1"/>
</dbReference>
<dbReference type="GO" id="GO:0016740">
    <property type="term" value="F:transferase activity"/>
    <property type="evidence" value="ECO:0007669"/>
    <property type="project" value="UniProtKB-KW"/>
</dbReference>
<proteinExistence type="predicted"/>
<organism evidence="3 4">
    <name type="scientific">Saccharopolyspora shandongensis</name>
    <dbReference type="NCBI Taxonomy" id="418495"/>
    <lineage>
        <taxon>Bacteria</taxon>
        <taxon>Bacillati</taxon>
        <taxon>Actinomycetota</taxon>
        <taxon>Actinomycetes</taxon>
        <taxon>Pseudonocardiales</taxon>
        <taxon>Pseudonocardiaceae</taxon>
        <taxon>Saccharopolyspora</taxon>
    </lineage>
</organism>
<sequence length="683" mass="72739">MISSDGGAEPHLLTIAQAAELIGKRSLSSVEYVEALIHRIEAVDGQLHAFLTRTFDLALRRARRADAEIAAGGHAGPLHGIPFALKDVFDTAGIRTTGHSRVCADNVPVRDATVTARLYGAGAVPLGKLALHEFGHGGPSFDLPWPPARNPWNLTRVTGGSSSGSAAAVAAGLAPASIGTDTGGSIRVPASRCGITGLMPTFGLVGRTGVIPHAFSFDRCGPMAMTTEDCAILLQAIAGPDPADAGSVHADVPDYRAALGEDLRGLRIGVLRQNWEGEVAVSDDVRHAMEEALAILRGLGATLEDCRIRPMQSYYDIKTVIGETEILSVHHADLVARPAQFGADMLSRMLPALLFTGDDYVRASREQRRAIAEMQPLYREFDAFVTIGSGEAPPFDAHDPVAFWKNANHFTAANVTGQPVLAVCNGFSSDGLPLGMQIFGRPFGETTLLRIGHAYQTATNWHWRHPTLIDHALAPPVDEPPLLAGTADECDPALRRLCESALLSTTRCWLSCWRARRTRLPWLPGSPATTSMRSNPPTSSASVDARPFGRASVQSGSSVGELVPAGVDVGLCVPGGSRNRHVQRPHPPETPNRNLKPHGGRLVPGIPGTSYRPDSRGPIALVAGRSDAVHSSPGRCSDDQRHLRLGRRGVLRLWTENDGTPNHAPAHVCAPALGALIRGDKYT</sequence>
<dbReference type="InterPro" id="IPR000120">
    <property type="entry name" value="Amidase"/>
</dbReference>
<evidence type="ECO:0000313" key="4">
    <source>
        <dbReference type="Proteomes" id="UP000199529"/>
    </source>
</evidence>
<dbReference type="InterPro" id="IPR036928">
    <property type="entry name" value="AS_sf"/>
</dbReference>
<dbReference type="EMBL" id="FNOK01000021">
    <property type="protein sequence ID" value="SDY16496.1"/>
    <property type="molecule type" value="Genomic_DNA"/>
</dbReference>
<feature type="region of interest" description="Disordered" evidence="1">
    <location>
        <begin position="524"/>
        <end position="545"/>
    </location>
</feature>
<dbReference type="STRING" id="418495.SAMN05216215_10213"/>
<keyword evidence="4" id="KW-1185">Reference proteome</keyword>
<dbReference type="PANTHER" id="PTHR11895:SF176">
    <property type="entry name" value="AMIDASE AMID-RELATED"/>
    <property type="match status" value="1"/>
</dbReference>
<dbReference type="SUPFAM" id="SSF75304">
    <property type="entry name" value="Amidase signature (AS) enzymes"/>
    <property type="match status" value="1"/>
</dbReference>
<reference evidence="4" key="1">
    <citation type="submission" date="2016-10" db="EMBL/GenBank/DDBJ databases">
        <authorList>
            <person name="Varghese N."/>
            <person name="Submissions S."/>
        </authorList>
    </citation>
    <scope>NUCLEOTIDE SEQUENCE [LARGE SCALE GENOMIC DNA]</scope>
    <source>
        <strain evidence="4">CGMCC 4.3530</strain>
    </source>
</reference>
<name>A0A1H3HLT4_9PSEU</name>
<gene>
    <name evidence="3" type="ORF">SAMN05216215_10213</name>
</gene>
<feature type="domain" description="Amidase" evidence="2">
    <location>
        <begin position="31"/>
        <end position="449"/>
    </location>
</feature>
<dbReference type="PANTHER" id="PTHR11895">
    <property type="entry name" value="TRANSAMIDASE"/>
    <property type="match status" value="1"/>
</dbReference>
<dbReference type="Proteomes" id="UP000199529">
    <property type="component" value="Unassembled WGS sequence"/>
</dbReference>
<accession>A0A1H3HLT4</accession>
<dbReference type="AlphaFoldDB" id="A0A1H3HLT4"/>
<feature type="region of interest" description="Disordered" evidence="1">
    <location>
        <begin position="575"/>
        <end position="600"/>
    </location>
</feature>
<protein>
    <submittedName>
        <fullName evidence="3">Asp-tRNAAsn/Glu-tRNAGln amidotransferase A subunit</fullName>
    </submittedName>
</protein>
<feature type="compositionally biased region" description="Polar residues" evidence="1">
    <location>
        <begin position="527"/>
        <end position="542"/>
    </location>
</feature>
<evidence type="ECO:0000313" key="3">
    <source>
        <dbReference type="EMBL" id="SDY16496.1"/>
    </source>
</evidence>
<dbReference type="InterPro" id="IPR020556">
    <property type="entry name" value="Amidase_CS"/>
</dbReference>
<dbReference type="InterPro" id="IPR023631">
    <property type="entry name" value="Amidase_dom"/>
</dbReference>
<dbReference type="Pfam" id="PF01425">
    <property type="entry name" value="Amidase"/>
    <property type="match status" value="1"/>
</dbReference>